<name>A0ABW1CAH7_9ACTN</name>
<gene>
    <name evidence="3" type="ORF">ACFPZ3_02360</name>
</gene>
<evidence type="ECO:0000256" key="2">
    <source>
        <dbReference type="SAM" id="Phobius"/>
    </source>
</evidence>
<feature type="region of interest" description="Disordered" evidence="1">
    <location>
        <begin position="1"/>
        <end position="20"/>
    </location>
</feature>
<feature type="transmembrane region" description="Helical" evidence="2">
    <location>
        <begin position="95"/>
        <end position="114"/>
    </location>
</feature>
<proteinExistence type="predicted"/>
<feature type="transmembrane region" description="Helical" evidence="2">
    <location>
        <begin position="143"/>
        <end position="164"/>
    </location>
</feature>
<dbReference type="EMBL" id="JBHSPA010000005">
    <property type="protein sequence ID" value="MFC5822688.1"/>
    <property type="molecule type" value="Genomic_DNA"/>
</dbReference>
<reference evidence="4" key="1">
    <citation type="journal article" date="2019" name="Int. J. Syst. Evol. Microbiol.">
        <title>The Global Catalogue of Microorganisms (GCM) 10K type strain sequencing project: providing services to taxonomists for standard genome sequencing and annotation.</title>
        <authorList>
            <consortium name="The Broad Institute Genomics Platform"/>
            <consortium name="The Broad Institute Genome Sequencing Center for Infectious Disease"/>
            <person name="Wu L."/>
            <person name="Ma J."/>
        </authorList>
    </citation>
    <scope>NUCLEOTIDE SEQUENCE [LARGE SCALE GENOMIC DNA]</scope>
    <source>
        <strain evidence="4">CCUG 53903</strain>
    </source>
</reference>
<dbReference type="RefSeq" id="WP_379512237.1">
    <property type="nucleotide sequence ID" value="NZ_JBHSPA010000005.1"/>
</dbReference>
<feature type="transmembrane region" description="Helical" evidence="2">
    <location>
        <begin position="171"/>
        <end position="193"/>
    </location>
</feature>
<sequence length="231" mass="24482">MRTITPPSPAPGAPMADPHDRTTKRLLQCGAIAGPLFVVAFLVQGAVRAHYDPLRHPVSSLALGEHGWIQAATFIVAGLLTLALAVGLRRALKGFWGPALVGVWGLHLVGAGIFTTDPMSGYPPGTPDLLQEYSGLPAELHDLISLVGFAAIPVACVVFAVRFARTRELGWAAYSAASAVAFGTAFVLCNMAFAQNPSLVAYGGLFQRIAVTVWWVFLTLLAVRLARRTPA</sequence>
<comment type="caution">
    <text evidence="3">The sequence shown here is derived from an EMBL/GenBank/DDBJ whole genome shotgun (WGS) entry which is preliminary data.</text>
</comment>
<keyword evidence="2" id="KW-1133">Transmembrane helix</keyword>
<feature type="transmembrane region" description="Helical" evidence="2">
    <location>
        <begin position="205"/>
        <end position="226"/>
    </location>
</feature>
<organism evidence="3 4">
    <name type="scientific">Nonomuraea insulae</name>
    <dbReference type="NCBI Taxonomy" id="1616787"/>
    <lineage>
        <taxon>Bacteria</taxon>
        <taxon>Bacillati</taxon>
        <taxon>Actinomycetota</taxon>
        <taxon>Actinomycetes</taxon>
        <taxon>Streptosporangiales</taxon>
        <taxon>Streptosporangiaceae</taxon>
        <taxon>Nonomuraea</taxon>
    </lineage>
</organism>
<keyword evidence="2" id="KW-0812">Transmembrane</keyword>
<dbReference type="Pfam" id="PF06197">
    <property type="entry name" value="DUF998"/>
    <property type="match status" value="1"/>
</dbReference>
<feature type="transmembrane region" description="Helical" evidence="2">
    <location>
        <begin position="67"/>
        <end position="88"/>
    </location>
</feature>
<dbReference type="Proteomes" id="UP001596058">
    <property type="component" value="Unassembled WGS sequence"/>
</dbReference>
<evidence type="ECO:0000313" key="4">
    <source>
        <dbReference type="Proteomes" id="UP001596058"/>
    </source>
</evidence>
<evidence type="ECO:0000313" key="3">
    <source>
        <dbReference type="EMBL" id="MFC5822688.1"/>
    </source>
</evidence>
<keyword evidence="4" id="KW-1185">Reference proteome</keyword>
<evidence type="ECO:0000256" key="1">
    <source>
        <dbReference type="SAM" id="MobiDB-lite"/>
    </source>
</evidence>
<feature type="compositionally biased region" description="Pro residues" evidence="1">
    <location>
        <begin position="1"/>
        <end position="12"/>
    </location>
</feature>
<keyword evidence="2" id="KW-0472">Membrane</keyword>
<protein>
    <submittedName>
        <fullName evidence="3">DUF998 domain-containing protein</fullName>
    </submittedName>
</protein>
<accession>A0ABW1CAH7</accession>
<feature type="transmembrane region" description="Helical" evidence="2">
    <location>
        <begin position="26"/>
        <end position="47"/>
    </location>
</feature>
<dbReference type="InterPro" id="IPR009339">
    <property type="entry name" value="DUF998"/>
</dbReference>